<sequence>MYSIDVFCRVVDNYGDIGVCWRLVRQLSDYGPVRLFIDDLAAFARIEPLINPHKMVQSYRRITICHWDQAHTLSPAQWVIESFGCDLPSPYIEQMPLHTSVWVNLEYLSAEDWVEAVHGLPSPQPNRVDKYFFFPGFTPRTGGLLRPFQHTTPFSWEDIGVPAPRSDRVAFVFSYPNAPISMLYQALAQRPESWTVYTAATTPAVPAPAGLTVHTLPYLAQAQFDQLLDLADLNIVRGEDSFVRAIWAAKPFIWQPYIQEENTHLIKLQAWLERTPFTPTIQQLIEAWNQSLPLASALDTALDQYPTWQQQCRQYASDLAQQTDLARQLVAFCSQIAQNKVK</sequence>
<evidence type="ECO:0000256" key="5">
    <source>
        <dbReference type="ARBA" id="ARBA00024416"/>
    </source>
</evidence>
<evidence type="ECO:0000313" key="9">
    <source>
        <dbReference type="Proteomes" id="UP001500227"/>
    </source>
</evidence>
<keyword evidence="2" id="KW-0808">Transferase</keyword>
<accession>A0ABP9LZ24</accession>
<evidence type="ECO:0000256" key="7">
    <source>
        <dbReference type="ARBA" id="ARBA00048472"/>
    </source>
</evidence>
<dbReference type="Proteomes" id="UP001500227">
    <property type="component" value="Unassembled WGS sequence"/>
</dbReference>
<evidence type="ECO:0000256" key="2">
    <source>
        <dbReference type="ARBA" id="ARBA00022679"/>
    </source>
</evidence>
<dbReference type="Pfam" id="PF10093">
    <property type="entry name" value="EarP"/>
    <property type="match status" value="1"/>
</dbReference>
<dbReference type="EMBL" id="BAABKD010000008">
    <property type="protein sequence ID" value="GAA5088346.1"/>
    <property type="molecule type" value="Genomic_DNA"/>
</dbReference>
<keyword evidence="8" id="KW-0648">Protein biosynthesis</keyword>
<name>A0ABP9LZ24_9BURK</name>
<evidence type="ECO:0000256" key="6">
    <source>
        <dbReference type="ARBA" id="ARBA00030025"/>
    </source>
</evidence>
<keyword evidence="9" id="KW-1185">Reference proteome</keyword>
<protein>
    <recommendedName>
        <fullName evidence="5">Protein-arginine rhamnosyltransferase</fullName>
    </recommendedName>
    <alternativeName>
        <fullName evidence="6">EF-P arginine rhamnosyltransferase</fullName>
    </alternativeName>
</protein>
<dbReference type="RefSeq" id="WP_345370052.1">
    <property type="nucleotide sequence ID" value="NZ_BAABKD010000008.1"/>
</dbReference>
<proteinExistence type="inferred from homology"/>
<reference evidence="9" key="1">
    <citation type="journal article" date="2019" name="Int. J. Syst. Evol. Microbiol.">
        <title>The Global Catalogue of Microorganisms (GCM) 10K type strain sequencing project: providing services to taxonomists for standard genome sequencing and annotation.</title>
        <authorList>
            <consortium name="The Broad Institute Genomics Platform"/>
            <consortium name="The Broad Institute Genome Sequencing Center for Infectious Disease"/>
            <person name="Wu L."/>
            <person name="Ma J."/>
        </authorList>
    </citation>
    <scope>NUCLEOTIDE SEQUENCE [LARGE SCALE GENOMIC DNA]</scope>
    <source>
        <strain evidence="9">JCM 18423</strain>
    </source>
</reference>
<dbReference type="PIRSF" id="PIRSF015557">
    <property type="entry name" value="UCP015557"/>
    <property type="match status" value="1"/>
</dbReference>
<comment type="function">
    <text evidence="3">Protein-arginine rhamnosyltransferase that catalyzes the transfer of a single rhamnose to elongation factor P (EF-P) on 'Lys-32', a modification required for EF-P-dependent rescue of polyproline stalled ribosomes.</text>
</comment>
<dbReference type="GO" id="GO:0003746">
    <property type="term" value="F:translation elongation factor activity"/>
    <property type="evidence" value="ECO:0007669"/>
    <property type="project" value="UniProtKB-KW"/>
</dbReference>
<evidence type="ECO:0000256" key="3">
    <source>
        <dbReference type="ARBA" id="ARBA00024303"/>
    </source>
</evidence>
<keyword evidence="8" id="KW-0251">Elongation factor</keyword>
<evidence type="ECO:0000256" key="4">
    <source>
        <dbReference type="ARBA" id="ARBA00024346"/>
    </source>
</evidence>
<comment type="similarity">
    <text evidence="4">Belongs to the glycosyltransferase 104 family.</text>
</comment>
<organism evidence="8 9">
    <name type="scientific">Paenalcaligenes hermetiae</name>
    <dbReference type="NCBI Taxonomy" id="1157987"/>
    <lineage>
        <taxon>Bacteria</taxon>
        <taxon>Pseudomonadati</taxon>
        <taxon>Pseudomonadota</taxon>
        <taxon>Betaproteobacteria</taxon>
        <taxon>Burkholderiales</taxon>
        <taxon>Alcaligenaceae</taxon>
        <taxon>Paenalcaligenes</taxon>
    </lineage>
</organism>
<evidence type="ECO:0000256" key="1">
    <source>
        <dbReference type="ARBA" id="ARBA00022676"/>
    </source>
</evidence>
<comment type="caution">
    <text evidence="8">The sequence shown here is derived from an EMBL/GenBank/DDBJ whole genome shotgun (WGS) entry which is preliminary data.</text>
</comment>
<keyword evidence="1" id="KW-0328">Glycosyltransferase</keyword>
<evidence type="ECO:0000313" key="8">
    <source>
        <dbReference type="EMBL" id="GAA5088346.1"/>
    </source>
</evidence>
<gene>
    <name evidence="8" type="primary">earP</name>
    <name evidence="8" type="ORF">GCM10023337_09840</name>
</gene>
<comment type="catalytic activity">
    <reaction evidence="7">
        <text>dTDP-beta-L-rhamnose + L-arginyl-[protein] = N(omega)-(alpha-L-rhamnosyl)-L-arginyl-[protein] + dTDP + H(+)</text>
        <dbReference type="Rhea" id="RHEA:66692"/>
        <dbReference type="Rhea" id="RHEA-COMP:10532"/>
        <dbReference type="Rhea" id="RHEA-COMP:17096"/>
        <dbReference type="ChEBI" id="CHEBI:15378"/>
        <dbReference type="ChEBI" id="CHEBI:29965"/>
        <dbReference type="ChEBI" id="CHEBI:57510"/>
        <dbReference type="ChEBI" id="CHEBI:58369"/>
        <dbReference type="ChEBI" id="CHEBI:167445"/>
    </reaction>
    <physiologicalReaction direction="left-to-right" evidence="7">
        <dbReference type="Rhea" id="RHEA:66693"/>
    </physiologicalReaction>
</comment>
<dbReference type="InterPro" id="IPR016633">
    <property type="entry name" value="EarP"/>
</dbReference>